<evidence type="ECO:0000256" key="2">
    <source>
        <dbReference type="ARBA" id="ARBA00022801"/>
    </source>
</evidence>
<dbReference type="NCBIfam" id="TIGR00051">
    <property type="entry name" value="YbgC/FadM family acyl-CoA thioesterase"/>
    <property type="match status" value="1"/>
</dbReference>
<sequence length="151" mass="17969">MHVKTRQHRLRVRYQETDQMGVVYHANYLNWMEIGRTEWIRAEGLPYRRLEERGLLLPVVDLQVSYRHPARYDDIVEVHTRVTGYSRVKLEFEYEIWRVDGAEESGEERSVLLLTGLTRHIWMNASWKPCRIDKEAPELYAILVESGGRDI</sequence>
<dbReference type="RefSeq" id="WP_138789348.1">
    <property type="nucleotide sequence ID" value="NZ_JBHTGQ010000009.1"/>
</dbReference>
<dbReference type="PIRSF" id="PIRSF003230">
    <property type="entry name" value="YbgC"/>
    <property type="match status" value="1"/>
</dbReference>
<evidence type="ECO:0000313" key="4">
    <source>
        <dbReference type="EMBL" id="MFC7749104.1"/>
    </source>
</evidence>
<dbReference type="PROSITE" id="PS01328">
    <property type="entry name" value="4HBCOA_THIOESTERASE"/>
    <property type="match status" value="1"/>
</dbReference>
<dbReference type="EC" id="3.1.2.-" evidence="4"/>
<feature type="domain" description="Thioesterase" evidence="3">
    <location>
        <begin position="20"/>
        <end position="103"/>
    </location>
</feature>
<dbReference type="Gene3D" id="3.10.129.10">
    <property type="entry name" value="Hotdog Thioesterase"/>
    <property type="match status" value="1"/>
</dbReference>
<dbReference type="Proteomes" id="UP001596528">
    <property type="component" value="Unassembled WGS sequence"/>
</dbReference>
<comment type="caution">
    <text evidence="4">The sequence shown here is derived from an EMBL/GenBank/DDBJ whole genome shotgun (WGS) entry which is preliminary data.</text>
</comment>
<name>A0ABW2UZ03_9BACL</name>
<proteinExistence type="inferred from homology"/>
<dbReference type="InterPro" id="IPR008272">
    <property type="entry name" value="HB-CoA_thioesterase_AS"/>
</dbReference>
<dbReference type="InterPro" id="IPR029069">
    <property type="entry name" value="HotDog_dom_sf"/>
</dbReference>
<accession>A0ABW2UZ03</accession>
<dbReference type="CDD" id="cd00586">
    <property type="entry name" value="4HBT"/>
    <property type="match status" value="1"/>
</dbReference>
<comment type="similarity">
    <text evidence="1">Belongs to the 4-hydroxybenzoyl-CoA thioesterase family.</text>
</comment>
<protein>
    <submittedName>
        <fullName evidence="4">Acyl-CoA thioesterase</fullName>
        <ecNumber evidence="4">3.1.2.-</ecNumber>
    </submittedName>
</protein>
<dbReference type="Pfam" id="PF03061">
    <property type="entry name" value="4HBT"/>
    <property type="match status" value="1"/>
</dbReference>
<evidence type="ECO:0000256" key="1">
    <source>
        <dbReference type="ARBA" id="ARBA00005953"/>
    </source>
</evidence>
<gene>
    <name evidence="4" type="ORF">ACFQWB_03970</name>
</gene>
<dbReference type="InterPro" id="IPR006684">
    <property type="entry name" value="YbgC/YbaW"/>
</dbReference>
<dbReference type="PANTHER" id="PTHR31793:SF27">
    <property type="entry name" value="NOVEL THIOESTERASE SUPERFAMILY DOMAIN AND SAPOSIN A-TYPE DOMAIN CONTAINING PROTEIN (0610012H03RIK)"/>
    <property type="match status" value="1"/>
</dbReference>
<evidence type="ECO:0000313" key="5">
    <source>
        <dbReference type="Proteomes" id="UP001596528"/>
    </source>
</evidence>
<dbReference type="SUPFAM" id="SSF54637">
    <property type="entry name" value="Thioesterase/thiol ester dehydrase-isomerase"/>
    <property type="match status" value="1"/>
</dbReference>
<dbReference type="InterPro" id="IPR006683">
    <property type="entry name" value="Thioestr_dom"/>
</dbReference>
<dbReference type="EMBL" id="JBHTGQ010000009">
    <property type="protein sequence ID" value="MFC7749104.1"/>
    <property type="molecule type" value="Genomic_DNA"/>
</dbReference>
<evidence type="ECO:0000259" key="3">
    <source>
        <dbReference type="Pfam" id="PF03061"/>
    </source>
</evidence>
<keyword evidence="2 4" id="KW-0378">Hydrolase</keyword>
<keyword evidence="5" id="KW-1185">Reference proteome</keyword>
<dbReference type="InterPro" id="IPR050563">
    <property type="entry name" value="4-hydroxybenzoyl-CoA_TE"/>
</dbReference>
<dbReference type="PANTHER" id="PTHR31793">
    <property type="entry name" value="4-HYDROXYBENZOYL-COA THIOESTERASE FAMILY MEMBER"/>
    <property type="match status" value="1"/>
</dbReference>
<organism evidence="4 5">
    <name type="scientific">Paenibacillus thermoaerophilus</name>
    <dbReference type="NCBI Taxonomy" id="1215385"/>
    <lineage>
        <taxon>Bacteria</taxon>
        <taxon>Bacillati</taxon>
        <taxon>Bacillota</taxon>
        <taxon>Bacilli</taxon>
        <taxon>Bacillales</taxon>
        <taxon>Paenibacillaceae</taxon>
        <taxon>Paenibacillus</taxon>
    </lineage>
</organism>
<dbReference type="GO" id="GO:0016787">
    <property type="term" value="F:hydrolase activity"/>
    <property type="evidence" value="ECO:0007669"/>
    <property type="project" value="UniProtKB-KW"/>
</dbReference>
<reference evidence="5" key="1">
    <citation type="journal article" date="2019" name="Int. J. Syst. Evol. Microbiol.">
        <title>The Global Catalogue of Microorganisms (GCM) 10K type strain sequencing project: providing services to taxonomists for standard genome sequencing and annotation.</title>
        <authorList>
            <consortium name="The Broad Institute Genomics Platform"/>
            <consortium name="The Broad Institute Genome Sequencing Center for Infectious Disease"/>
            <person name="Wu L."/>
            <person name="Ma J."/>
        </authorList>
    </citation>
    <scope>NUCLEOTIDE SEQUENCE [LARGE SCALE GENOMIC DNA]</scope>
    <source>
        <strain evidence="5">JCM 18657</strain>
    </source>
</reference>